<sequence>SYDQGTKDLVYVWDLNGRIIDIKRELHYTLGSKGYISGLYILSAQLYHTGRYGCSATTVDDTTTASAYVTVNGPPGECAGVHAE</sequence>
<accession>A0A0B6Y6C5</accession>
<gene>
    <name evidence="1" type="primary">ORF14183</name>
</gene>
<dbReference type="SUPFAM" id="SSF48726">
    <property type="entry name" value="Immunoglobulin"/>
    <property type="match status" value="1"/>
</dbReference>
<protein>
    <recommendedName>
        <fullName evidence="2">Ig-like domain-containing protein</fullName>
    </recommendedName>
</protein>
<dbReference type="Gene3D" id="2.60.40.10">
    <property type="entry name" value="Immunoglobulins"/>
    <property type="match status" value="1"/>
</dbReference>
<dbReference type="AlphaFoldDB" id="A0A0B6Y6C5"/>
<name>A0A0B6Y6C5_9EUPU</name>
<evidence type="ECO:0000313" key="1">
    <source>
        <dbReference type="EMBL" id="CEK51714.1"/>
    </source>
</evidence>
<proteinExistence type="predicted"/>
<feature type="non-terminal residue" evidence="1">
    <location>
        <position position="1"/>
    </location>
</feature>
<organism evidence="1">
    <name type="scientific">Arion vulgaris</name>
    <dbReference type="NCBI Taxonomy" id="1028688"/>
    <lineage>
        <taxon>Eukaryota</taxon>
        <taxon>Metazoa</taxon>
        <taxon>Spiralia</taxon>
        <taxon>Lophotrochozoa</taxon>
        <taxon>Mollusca</taxon>
        <taxon>Gastropoda</taxon>
        <taxon>Heterobranchia</taxon>
        <taxon>Euthyneura</taxon>
        <taxon>Panpulmonata</taxon>
        <taxon>Eupulmonata</taxon>
        <taxon>Stylommatophora</taxon>
        <taxon>Helicina</taxon>
        <taxon>Arionoidea</taxon>
        <taxon>Arionidae</taxon>
        <taxon>Arion</taxon>
    </lineage>
</organism>
<dbReference type="EMBL" id="HACG01004849">
    <property type="protein sequence ID" value="CEK51714.1"/>
    <property type="molecule type" value="Transcribed_RNA"/>
</dbReference>
<dbReference type="InterPro" id="IPR036179">
    <property type="entry name" value="Ig-like_dom_sf"/>
</dbReference>
<feature type="non-terminal residue" evidence="1">
    <location>
        <position position="84"/>
    </location>
</feature>
<evidence type="ECO:0008006" key="2">
    <source>
        <dbReference type="Google" id="ProtNLM"/>
    </source>
</evidence>
<dbReference type="InterPro" id="IPR013783">
    <property type="entry name" value="Ig-like_fold"/>
</dbReference>
<reference evidence="1" key="1">
    <citation type="submission" date="2014-12" db="EMBL/GenBank/DDBJ databases">
        <title>Insight into the proteome of Arion vulgaris.</title>
        <authorList>
            <person name="Aradska J."/>
            <person name="Bulat T."/>
            <person name="Smidak R."/>
            <person name="Sarate P."/>
            <person name="Gangsoo J."/>
            <person name="Sialana F."/>
            <person name="Bilban M."/>
            <person name="Lubec G."/>
        </authorList>
    </citation>
    <scope>NUCLEOTIDE SEQUENCE</scope>
    <source>
        <tissue evidence="1">Skin</tissue>
    </source>
</reference>